<keyword evidence="2" id="KW-1185">Reference proteome</keyword>
<sequence>MKKRNKRNCPEMPIPTCTQAMNYIEELRWKCTTTPFYPFRDQTLGSQFIVRLVNLLLVPADLQCMVSSQVPYTLQAFWGVSIRELHLFLWQSWSVVKNHVHEGTLLRGHYQHRGISTRGSAPAFVQRKSEKSFRENHPHCTRPGLNPNLPVFGSLVQHEISSLDHATTKAVKGPMGTSCSQCSYPNKLWIWGPRPDSAIPWSSSWCGTTRVPHTLTRRYTYSIIG</sequence>
<evidence type="ECO:0000313" key="2">
    <source>
        <dbReference type="Proteomes" id="UP001153148"/>
    </source>
</evidence>
<name>A0ABN7NUJ2_TIMPD</name>
<dbReference type="EMBL" id="CAJPIN010006374">
    <property type="protein sequence ID" value="CAG2057967.1"/>
    <property type="molecule type" value="Genomic_DNA"/>
</dbReference>
<comment type="caution">
    <text evidence="1">The sequence shown here is derived from an EMBL/GenBank/DDBJ whole genome shotgun (WGS) entry which is preliminary data.</text>
</comment>
<protein>
    <submittedName>
        <fullName evidence="1">Uncharacterized protein</fullName>
    </submittedName>
</protein>
<accession>A0ABN7NUJ2</accession>
<dbReference type="Proteomes" id="UP001153148">
    <property type="component" value="Unassembled WGS sequence"/>
</dbReference>
<gene>
    <name evidence="1" type="ORF">TPAB3V08_LOCUS4942</name>
</gene>
<evidence type="ECO:0000313" key="1">
    <source>
        <dbReference type="EMBL" id="CAG2057967.1"/>
    </source>
</evidence>
<organism evidence="1 2">
    <name type="scientific">Timema podura</name>
    <name type="common">Walking stick</name>
    <dbReference type="NCBI Taxonomy" id="61482"/>
    <lineage>
        <taxon>Eukaryota</taxon>
        <taxon>Metazoa</taxon>
        <taxon>Ecdysozoa</taxon>
        <taxon>Arthropoda</taxon>
        <taxon>Hexapoda</taxon>
        <taxon>Insecta</taxon>
        <taxon>Pterygota</taxon>
        <taxon>Neoptera</taxon>
        <taxon>Polyneoptera</taxon>
        <taxon>Phasmatodea</taxon>
        <taxon>Timematodea</taxon>
        <taxon>Timematoidea</taxon>
        <taxon>Timematidae</taxon>
        <taxon>Timema</taxon>
    </lineage>
</organism>
<proteinExistence type="predicted"/>
<reference evidence="1" key="1">
    <citation type="submission" date="2021-03" db="EMBL/GenBank/DDBJ databases">
        <authorList>
            <person name="Tran Van P."/>
        </authorList>
    </citation>
    <scope>NUCLEOTIDE SEQUENCE</scope>
</reference>